<dbReference type="Pfam" id="PF01467">
    <property type="entry name" value="CTP_transf_like"/>
    <property type="match status" value="1"/>
</dbReference>
<dbReference type="PANTHER" id="PTHR39321:SF3">
    <property type="entry name" value="PHOSPHOPANTETHEINE ADENYLYLTRANSFERASE"/>
    <property type="match status" value="1"/>
</dbReference>
<comment type="similarity">
    <text evidence="10">Belongs to the NadD family.</text>
</comment>
<dbReference type="NCBIfam" id="TIGR00125">
    <property type="entry name" value="cyt_tran_rel"/>
    <property type="match status" value="1"/>
</dbReference>
<keyword evidence="7 10" id="KW-0067">ATP-binding</keyword>
<proteinExistence type="inferred from homology"/>
<evidence type="ECO:0000256" key="10">
    <source>
        <dbReference type="HAMAP-Rule" id="MF_00244"/>
    </source>
</evidence>
<evidence type="ECO:0000256" key="1">
    <source>
        <dbReference type="ARBA" id="ARBA00002324"/>
    </source>
</evidence>
<comment type="pathway">
    <text evidence="2 10">Cofactor biosynthesis; NAD(+) biosynthesis; deamido-NAD(+) from nicotinate D-ribonucleotide: step 1/1.</text>
</comment>
<evidence type="ECO:0000256" key="6">
    <source>
        <dbReference type="ARBA" id="ARBA00022741"/>
    </source>
</evidence>
<dbReference type="EC" id="2.7.7.18" evidence="10"/>
<dbReference type="HAMAP" id="MF_00244">
    <property type="entry name" value="NaMN_adenylyltr"/>
    <property type="match status" value="1"/>
</dbReference>
<evidence type="ECO:0000313" key="13">
    <source>
        <dbReference type="Proteomes" id="UP000238358"/>
    </source>
</evidence>
<dbReference type="NCBIfam" id="NF000840">
    <property type="entry name" value="PRK00071.1-3"/>
    <property type="match status" value="1"/>
</dbReference>
<dbReference type="AlphaFoldDB" id="A0A2S0M8I2"/>
<dbReference type="RefSeq" id="WP_027895745.1">
    <property type="nucleotide sequence ID" value="NZ_CALZUV010000029.1"/>
</dbReference>
<keyword evidence="6 10" id="KW-0547">Nucleotide-binding</keyword>
<keyword evidence="8 10" id="KW-0520">NAD</keyword>
<dbReference type="OrthoDB" id="5295945at2"/>
<dbReference type="Gene3D" id="3.40.50.620">
    <property type="entry name" value="HUPs"/>
    <property type="match status" value="1"/>
</dbReference>
<reference evidence="12 13" key="1">
    <citation type="journal article" date="2018" name="Genome Announc.">
        <title>Complete genomes of two Megasphaera elsdenii strains, NCIMB 702410 and ATCC 25940.</title>
        <authorList>
            <person name="Hatmaker E.A."/>
            <person name="O'Dell K."/>
            <person name="Riley L.A."/>
            <person name="Klingeman D.M."/>
            <person name="Guss A.M."/>
        </authorList>
    </citation>
    <scope>NUCLEOTIDE SEQUENCE [LARGE SCALE GENOMIC DNA]</scope>
    <source>
        <strain evidence="12 13">NCIMB702410</strain>
    </source>
</reference>
<dbReference type="InterPro" id="IPR005248">
    <property type="entry name" value="NadD/NMNAT"/>
</dbReference>
<dbReference type="InterPro" id="IPR004821">
    <property type="entry name" value="Cyt_trans-like"/>
</dbReference>
<evidence type="ECO:0000256" key="5">
    <source>
        <dbReference type="ARBA" id="ARBA00022695"/>
    </source>
</evidence>
<dbReference type="CDD" id="cd02165">
    <property type="entry name" value="NMNAT"/>
    <property type="match status" value="1"/>
</dbReference>
<comment type="catalytic activity">
    <reaction evidence="9 10">
        <text>nicotinate beta-D-ribonucleotide + ATP + H(+) = deamido-NAD(+) + diphosphate</text>
        <dbReference type="Rhea" id="RHEA:22860"/>
        <dbReference type="ChEBI" id="CHEBI:15378"/>
        <dbReference type="ChEBI" id="CHEBI:30616"/>
        <dbReference type="ChEBI" id="CHEBI:33019"/>
        <dbReference type="ChEBI" id="CHEBI:57502"/>
        <dbReference type="ChEBI" id="CHEBI:58437"/>
        <dbReference type="EC" id="2.7.7.18"/>
    </reaction>
</comment>
<dbReference type="InterPro" id="IPR014729">
    <property type="entry name" value="Rossmann-like_a/b/a_fold"/>
</dbReference>
<dbReference type="NCBIfam" id="TIGR00482">
    <property type="entry name" value="nicotinate (nicotinamide) nucleotide adenylyltransferase"/>
    <property type="match status" value="1"/>
</dbReference>
<name>A0A2S0M8I2_MEGEL</name>
<sequence length="213" mass="24212">MEITRLGIMGGTFNPIHLGHLMIAEEARQTFHLDKVLFVPSYITPNKNVNGATAEQRLAMTRLATADNPHFTVSDMEMRRKGNSYTVDTLRFLKKLYGPSYILYFISGTDTIHDLHNWKEPEEILKLCQFVGATRPDGSEQIDSIIASFGELGKHILKLPVPTMEISSTELRRRIRLGLSVRYMIPPAVAEYIRKNGVYQCTTKNSKIESKRI</sequence>
<protein>
    <recommendedName>
        <fullName evidence="10">Probable nicotinate-nucleotide adenylyltransferase</fullName>
        <ecNumber evidence="10">2.7.7.18</ecNumber>
    </recommendedName>
    <alternativeName>
        <fullName evidence="10">Deamido-NAD(+) diphosphorylase</fullName>
    </alternativeName>
    <alternativeName>
        <fullName evidence="10">Deamido-NAD(+) pyrophosphorylase</fullName>
    </alternativeName>
    <alternativeName>
        <fullName evidence="10">Nicotinate mononucleotide adenylyltransferase</fullName>
        <shortName evidence="10">NaMN adenylyltransferase</shortName>
    </alternativeName>
</protein>
<evidence type="ECO:0000256" key="9">
    <source>
        <dbReference type="ARBA" id="ARBA00048721"/>
    </source>
</evidence>
<dbReference type="UniPathway" id="UPA00253">
    <property type="reaction ID" value="UER00332"/>
</dbReference>
<evidence type="ECO:0000256" key="2">
    <source>
        <dbReference type="ARBA" id="ARBA00005019"/>
    </source>
</evidence>
<feature type="domain" description="Cytidyltransferase-like" evidence="11">
    <location>
        <begin position="8"/>
        <end position="174"/>
    </location>
</feature>
<comment type="function">
    <text evidence="1 10">Catalyzes the reversible adenylation of nicotinate mononucleotide (NaMN) to nicotinic acid adenine dinucleotide (NaAD).</text>
</comment>
<evidence type="ECO:0000259" key="11">
    <source>
        <dbReference type="Pfam" id="PF01467"/>
    </source>
</evidence>
<evidence type="ECO:0000313" key="12">
    <source>
        <dbReference type="EMBL" id="AVO27756.1"/>
    </source>
</evidence>
<evidence type="ECO:0000256" key="8">
    <source>
        <dbReference type="ARBA" id="ARBA00023027"/>
    </source>
</evidence>
<dbReference type="GO" id="GO:0005524">
    <property type="term" value="F:ATP binding"/>
    <property type="evidence" value="ECO:0007669"/>
    <property type="project" value="UniProtKB-KW"/>
</dbReference>
<evidence type="ECO:0000256" key="3">
    <source>
        <dbReference type="ARBA" id="ARBA00022642"/>
    </source>
</evidence>
<dbReference type="SUPFAM" id="SSF52374">
    <property type="entry name" value="Nucleotidylyl transferase"/>
    <property type="match status" value="1"/>
</dbReference>
<dbReference type="PANTHER" id="PTHR39321">
    <property type="entry name" value="NICOTINATE-NUCLEOTIDE ADENYLYLTRANSFERASE-RELATED"/>
    <property type="match status" value="1"/>
</dbReference>
<dbReference type="EMBL" id="CP027569">
    <property type="protein sequence ID" value="AVO27756.1"/>
    <property type="molecule type" value="Genomic_DNA"/>
</dbReference>
<gene>
    <name evidence="10" type="primary">nadD</name>
    <name evidence="12" type="ORF">C6Y28_09090</name>
</gene>
<evidence type="ECO:0000256" key="4">
    <source>
        <dbReference type="ARBA" id="ARBA00022679"/>
    </source>
</evidence>
<organism evidence="12 13">
    <name type="scientific">Megasphaera elsdenii</name>
    <dbReference type="NCBI Taxonomy" id="907"/>
    <lineage>
        <taxon>Bacteria</taxon>
        <taxon>Bacillati</taxon>
        <taxon>Bacillota</taxon>
        <taxon>Negativicutes</taxon>
        <taxon>Veillonellales</taxon>
        <taxon>Veillonellaceae</taxon>
        <taxon>Megasphaera</taxon>
    </lineage>
</organism>
<dbReference type="GO" id="GO:0009435">
    <property type="term" value="P:NAD+ biosynthetic process"/>
    <property type="evidence" value="ECO:0007669"/>
    <property type="project" value="UniProtKB-UniRule"/>
</dbReference>
<keyword evidence="5 10" id="KW-0548">Nucleotidyltransferase</keyword>
<dbReference type="Proteomes" id="UP000238358">
    <property type="component" value="Chromosome"/>
</dbReference>
<dbReference type="GO" id="GO:0004515">
    <property type="term" value="F:nicotinate-nucleotide adenylyltransferase activity"/>
    <property type="evidence" value="ECO:0007669"/>
    <property type="project" value="UniProtKB-UniRule"/>
</dbReference>
<accession>A0A2S0M8I2</accession>
<keyword evidence="4 10" id="KW-0808">Transferase</keyword>
<keyword evidence="3 10" id="KW-0662">Pyridine nucleotide biosynthesis</keyword>
<evidence type="ECO:0000256" key="7">
    <source>
        <dbReference type="ARBA" id="ARBA00022840"/>
    </source>
</evidence>